<protein>
    <submittedName>
        <fullName evidence="4">Uncharacterized protein</fullName>
    </submittedName>
</protein>
<feature type="domain" description="GTPase-associated protein 1 N-terminal" evidence="2">
    <location>
        <begin position="3"/>
        <end position="126"/>
    </location>
</feature>
<evidence type="ECO:0000259" key="2">
    <source>
        <dbReference type="Pfam" id="PF20013"/>
    </source>
</evidence>
<feature type="coiled-coil region" evidence="1">
    <location>
        <begin position="629"/>
        <end position="656"/>
    </location>
</feature>
<feature type="domain" description="GTPase-associated protein 1 middle" evidence="3">
    <location>
        <begin position="149"/>
        <end position="237"/>
    </location>
</feature>
<evidence type="ECO:0000313" key="5">
    <source>
        <dbReference type="Proteomes" id="UP000617681"/>
    </source>
</evidence>
<dbReference type="RefSeq" id="WP_005394499.1">
    <property type="nucleotide sequence ID" value="NZ_CP068162.1"/>
</dbReference>
<evidence type="ECO:0000313" key="4">
    <source>
        <dbReference type="EMBL" id="QRP70564.1"/>
    </source>
</evidence>
<accession>A0AAX1L846</accession>
<dbReference type="Proteomes" id="UP000617681">
    <property type="component" value="Chromosome"/>
</dbReference>
<proteinExistence type="predicted"/>
<dbReference type="EMBL" id="CP069534">
    <property type="protein sequence ID" value="QRP70564.1"/>
    <property type="molecule type" value="Genomic_DNA"/>
</dbReference>
<organism evidence="4 5">
    <name type="scientific">Corynebacterium glucuronolyticum</name>
    <dbReference type="NCBI Taxonomy" id="39791"/>
    <lineage>
        <taxon>Bacteria</taxon>
        <taxon>Bacillati</taxon>
        <taxon>Actinomycetota</taxon>
        <taxon>Actinomycetes</taxon>
        <taxon>Mycobacteriales</taxon>
        <taxon>Corynebacteriaceae</taxon>
        <taxon>Corynebacterium</taxon>
    </lineage>
</organism>
<sequence length="668" mass="74712">MAFETAIYTDVTAEESVDSMAGFGFQSVSDGIDGTARAVIVEKMLHSISPYWNTSLEETDHPETFAFLVQGDRLYFSRGKSTGRTASGRRGNQITESAVTDDVHDISPYVPAQLLLSSEWTVEKRASKNAGKWFAPLDIPEEFEVSQLVEWVKANPERLRMLGTMMASLEERKTKKTVVVSREIEETLRWFSLLTLLMNRDDAVHVGIRGFTDAPFSFEAPLVAVHPDLMPQRLSGANVFDVENLITDCTATSFSAETCKHWLEKLDEDDALEAIGQFRGWEKPLGAETAFDATTMILDLETEREVPTWSVGISVIRGLIAAELFEDLDLYSEELTDALRGYIPSEESEFVDAAQALGFGKSVSVEGLPEAILDATFEGLFNNHDAIGAWASELLNMKDWDWKGLESFLELLLQLLEVADSPRAKSLLLELANRGARALTREQIQQYVVPAERELLAIEMSNPGQFGPQISSWPKGPQLMEELATTLRAELDNNPTPANRQVVNMVEGRWDYLRDKAQPQCPLTSWFVASDLARTPLKQRADRFKSDLNGVGPDMWIVCLKGASLPEDIDLFIQWARSVDSTTSLASAVINKASKQIHVDPKHAKAKDVDQWIKLLKAVAQSKPHSVQRADALKAMEQYRDEIPNMKERASNMMKSFSNPFRSGRKQR</sequence>
<dbReference type="InterPro" id="IPR045402">
    <property type="entry name" value="GAP1-N2"/>
</dbReference>
<dbReference type="InterPro" id="IPR045401">
    <property type="entry name" value="GAP1-M"/>
</dbReference>
<reference evidence="4" key="1">
    <citation type="submission" date="2021-02" db="EMBL/GenBank/DDBJ databases">
        <title>FDA dAtabase for Regulatory Grade micrObial Sequences (FDA-ARGOS): Supporting development and validation of Infectious Disease Dx tests.</title>
        <authorList>
            <person name="Sproer C."/>
            <person name="Gronow S."/>
            <person name="Severitt S."/>
            <person name="Schroder I."/>
            <person name="Tallon L."/>
            <person name="Sadzewicz L."/>
            <person name="Zhao X."/>
            <person name="Boylan J."/>
            <person name="Ott S."/>
            <person name="Bowen H."/>
            <person name="Vavikolanu K."/>
            <person name="Mehta A."/>
            <person name="Aluvathingal J."/>
            <person name="Nadendla S."/>
            <person name="Lowell S."/>
            <person name="Myers T."/>
            <person name="Yan Y."/>
            <person name="Sichtig H."/>
        </authorList>
    </citation>
    <scope>NUCLEOTIDE SEQUENCE</scope>
    <source>
        <strain evidence="4">FDAARGOS_1191</strain>
    </source>
</reference>
<dbReference type="Pfam" id="PF20014">
    <property type="entry name" value="GAP1-M"/>
    <property type="match status" value="1"/>
</dbReference>
<evidence type="ECO:0000259" key="3">
    <source>
        <dbReference type="Pfam" id="PF20014"/>
    </source>
</evidence>
<gene>
    <name evidence="4" type="ORF">I6J21_12660</name>
</gene>
<dbReference type="AlphaFoldDB" id="A0AAX1L846"/>
<keyword evidence="1" id="KW-0175">Coiled coil</keyword>
<name>A0AAX1L846_9CORY</name>
<evidence type="ECO:0000256" key="1">
    <source>
        <dbReference type="SAM" id="Coils"/>
    </source>
</evidence>
<dbReference type="Pfam" id="PF20013">
    <property type="entry name" value="GAP1-N2"/>
    <property type="match status" value="1"/>
</dbReference>